<dbReference type="OrthoDB" id="7874005at2"/>
<reference evidence="5" key="1">
    <citation type="submission" date="2016-10" db="EMBL/GenBank/DDBJ databases">
        <authorList>
            <person name="Varghese N."/>
            <person name="Submissions S."/>
        </authorList>
    </citation>
    <scope>NUCLEOTIDE SEQUENCE [LARGE SCALE GENOMIC DNA]</scope>
    <source>
        <strain evidence="5">DSM 10146</strain>
    </source>
</reference>
<feature type="region of interest" description="Disordered" evidence="2">
    <location>
        <begin position="229"/>
        <end position="289"/>
    </location>
</feature>
<feature type="transmembrane region" description="Helical" evidence="3">
    <location>
        <begin position="6"/>
        <end position="24"/>
    </location>
</feature>
<keyword evidence="1" id="KW-0175">Coiled coil</keyword>
<gene>
    <name evidence="4" type="ORF">SAMN04488105_112170</name>
</gene>
<feature type="compositionally biased region" description="Low complexity" evidence="2">
    <location>
        <begin position="254"/>
        <end position="265"/>
    </location>
</feature>
<evidence type="ECO:0000256" key="1">
    <source>
        <dbReference type="SAM" id="Coils"/>
    </source>
</evidence>
<feature type="compositionally biased region" description="Gly residues" evidence="2">
    <location>
        <begin position="266"/>
        <end position="277"/>
    </location>
</feature>
<dbReference type="EMBL" id="FNAV01000012">
    <property type="protein sequence ID" value="SDF10789.1"/>
    <property type="molecule type" value="Genomic_DNA"/>
</dbReference>
<accession>A0A1G7IES6</accession>
<keyword evidence="5" id="KW-1185">Reference proteome</keyword>
<keyword evidence="3" id="KW-1133">Transmembrane helix</keyword>
<name>A0A1G7IES6_9RHOB</name>
<feature type="compositionally biased region" description="Low complexity" evidence="2">
    <location>
        <begin position="232"/>
        <end position="246"/>
    </location>
</feature>
<dbReference type="Proteomes" id="UP000198994">
    <property type="component" value="Unassembled WGS sequence"/>
</dbReference>
<evidence type="ECO:0000256" key="2">
    <source>
        <dbReference type="SAM" id="MobiDB-lite"/>
    </source>
</evidence>
<keyword evidence="3" id="KW-0472">Membrane</keyword>
<evidence type="ECO:0000313" key="4">
    <source>
        <dbReference type="EMBL" id="SDF10789.1"/>
    </source>
</evidence>
<dbReference type="AlphaFoldDB" id="A0A1G7IES6"/>
<dbReference type="RefSeq" id="WP_089961954.1">
    <property type="nucleotide sequence ID" value="NZ_FNAV01000012.1"/>
</dbReference>
<dbReference type="STRING" id="282683.SAMN04488105_112170"/>
<feature type="coiled-coil region" evidence="1">
    <location>
        <begin position="44"/>
        <end position="71"/>
    </location>
</feature>
<sequence>MSHAPFLFGAGGIILGFIGGIAIGSATSGSRINEAVADALAPGREAAQQAASTQQEALAALSERIGALEARLAESSGSDDLAARLGERMEAMKAEMASRMEAMSDSAKTQADTLRSALSELSGGMQEAAQMAAAAVAAKAGGSGAGEAAGGMTVTEPLAVGQTAMFADGAVRAFVARLDGQGGAVRLVVNGTTAELGSGGTARVPQGEGSCSVSVLGLSDGKVTLGSDCGSAPEAGAETPGAEGDAAGAGGDAAGAEGDAAEAGAEGAGAAGGGEAGGETAAPENGTRPGAVAVLADGKLRVFVSGVASDGSSARIAVNGVQTQTVEPGASVEVKAGDAACTLTVTGIGGGMVGLEASCG</sequence>
<organism evidence="4 5">
    <name type="scientific">Salipiger thiooxidans</name>
    <dbReference type="NCBI Taxonomy" id="282683"/>
    <lineage>
        <taxon>Bacteria</taxon>
        <taxon>Pseudomonadati</taxon>
        <taxon>Pseudomonadota</taxon>
        <taxon>Alphaproteobacteria</taxon>
        <taxon>Rhodobacterales</taxon>
        <taxon>Roseobacteraceae</taxon>
        <taxon>Salipiger</taxon>
    </lineage>
</organism>
<proteinExistence type="predicted"/>
<evidence type="ECO:0000313" key="5">
    <source>
        <dbReference type="Proteomes" id="UP000198994"/>
    </source>
</evidence>
<evidence type="ECO:0000256" key="3">
    <source>
        <dbReference type="SAM" id="Phobius"/>
    </source>
</evidence>
<dbReference type="Gene3D" id="1.20.120.20">
    <property type="entry name" value="Apolipoprotein"/>
    <property type="match status" value="1"/>
</dbReference>
<keyword evidence="3" id="KW-0812">Transmembrane</keyword>
<protein>
    <submittedName>
        <fullName evidence="4">Uncharacterized protein</fullName>
    </submittedName>
</protein>